<dbReference type="Gene3D" id="3.10.170.10">
    <property type="match status" value="1"/>
</dbReference>
<dbReference type="InterPro" id="IPR027268">
    <property type="entry name" value="Peptidase_M4/M1_CTD_sf"/>
</dbReference>
<dbReference type="GO" id="GO:0006508">
    <property type="term" value="P:proteolysis"/>
    <property type="evidence" value="ECO:0007669"/>
    <property type="project" value="UniProtKB-KW"/>
</dbReference>
<comment type="subcellular location">
    <subcellularLocation>
        <location evidence="8">Secreted</location>
    </subcellularLocation>
</comment>
<dbReference type="EC" id="3.4.24.-" evidence="8"/>
<evidence type="ECO:0000313" key="12">
    <source>
        <dbReference type="Proteomes" id="UP000291483"/>
    </source>
</evidence>
<evidence type="ECO:0000256" key="6">
    <source>
        <dbReference type="ARBA" id="ARBA00023049"/>
    </source>
</evidence>
<dbReference type="PANTHER" id="PTHR43579:SF1">
    <property type="entry name" value="NEUTRAL METALLOPROTEINASE"/>
    <property type="match status" value="1"/>
</dbReference>
<dbReference type="InterPro" id="IPR001570">
    <property type="entry name" value="Peptidase_M4_C_domain"/>
</dbReference>
<keyword evidence="8" id="KW-0964">Secreted</keyword>
<keyword evidence="2 8" id="KW-0645">Protease</keyword>
<name>A0A4Q8AMH2_9MICO</name>
<dbReference type="InterPro" id="IPR052759">
    <property type="entry name" value="Metalloprotease_M4"/>
</dbReference>
<dbReference type="EMBL" id="SHLC01000001">
    <property type="protein sequence ID" value="RZU65792.1"/>
    <property type="molecule type" value="Genomic_DNA"/>
</dbReference>
<evidence type="ECO:0000256" key="2">
    <source>
        <dbReference type="ARBA" id="ARBA00022670"/>
    </source>
</evidence>
<keyword evidence="12" id="KW-1185">Reference proteome</keyword>
<keyword evidence="6 8" id="KW-0482">Metalloprotease</keyword>
<dbReference type="InterPro" id="IPR023612">
    <property type="entry name" value="Peptidase_M4"/>
</dbReference>
<protein>
    <recommendedName>
        <fullName evidence="8">Neutral metalloproteinase</fullName>
        <ecNumber evidence="8">3.4.24.-</ecNumber>
    </recommendedName>
</protein>
<reference evidence="11 12" key="1">
    <citation type="submission" date="2019-02" db="EMBL/GenBank/DDBJ databases">
        <title>Sequencing the genomes of 1000 actinobacteria strains.</title>
        <authorList>
            <person name="Klenk H.-P."/>
        </authorList>
    </citation>
    <scope>NUCLEOTIDE SEQUENCE [LARGE SCALE GENOMIC DNA]</scope>
    <source>
        <strain evidence="11 12">DSM 18319</strain>
    </source>
</reference>
<comment type="similarity">
    <text evidence="1 8">Belongs to the peptidase M4 family.</text>
</comment>
<dbReference type="GO" id="GO:0046872">
    <property type="term" value="F:metal ion binding"/>
    <property type="evidence" value="ECO:0007669"/>
    <property type="project" value="UniProtKB-UniRule"/>
</dbReference>
<dbReference type="GO" id="GO:0004222">
    <property type="term" value="F:metalloendopeptidase activity"/>
    <property type="evidence" value="ECO:0007669"/>
    <property type="project" value="UniProtKB-UniRule"/>
</dbReference>
<evidence type="ECO:0000256" key="5">
    <source>
        <dbReference type="ARBA" id="ARBA00022833"/>
    </source>
</evidence>
<dbReference type="RefSeq" id="WP_130506090.1">
    <property type="nucleotide sequence ID" value="NZ_SHLC01000001.1"/>
</dbReference>
<evidence type="ECO:0000256" key="7">
    <source>
        <dbReference type="PIRSR" id="PIRSR623612-1"/>
    </source>
</evidence>
<feature type="domain" description="Peptidase M4 C-terminal" evidence="10">
    <location>
        <begin position="202"/>
        <end position="371"/>
    </location>
</feature>
<dbReference type="OrthoDB" id="291295at2"/>
<comment type="caution">
    <text evidence="11">The sequence shown here is derived from an EMBL/GenBank/DDBJ whole genome shotgun (WGS) entry which is preliminary data.</text>
</comment>
<comment type="cofactor">
    <cofactor evidence="8">
        <name>Zn(2+)</name>
        <dbReference type="ChEBI" id="CHEBI:29105"/>
    </cofactor>
</comment>
<dbReference type="Pfam" id="PF02868">
    <property type="entry name" value="Peptidase_M4_C"/>
    <property type="match status" value="1"/>
</dbReference>
<evidence type="ECO:0000256" key="1">
    <source>
        <dbReference type="ARBA" id="ARBA00009388"/>
    </source>
</evidence>
<evidence type="ECO:0000256" key="8">
    <source>
        <dbReference type="RuleBase" id="RU366073"/>
    </source>
</evidence>
<dbReference type="AlphaFoldDB" id="A0A4Q8AMH2"/>
<gene>
    <name evidence="11" type="ORF">EV379_2130</name>
</gene>
<sequence>MAHNSPRCFIVPPYLLEAVARASDERFPVAAEAARSSLIRDQPLREWRAEPGSDIAGGIELLAPGAASTLEKTRGQIGEALGETPGSPRRFIADASGTTRLPGALVREEGQPPTADRSVNEAYDGLGSTYELFWEAFQRDSIDGANLPLDATVHYGRDYDNAFWNGERMVFGDGDGEVFHDFTSSLTVVGHELTHGVTEHTAGLRYQGQSGALNEHVSDVFGALTEQFAHGQSAAQASWLIGAEIFTDAVQGRALRDMLHPGTAYDDDVLGRDPQPAHMRDYIVTEEDNGGVHLNSGIPNRAFALTALAIGGDAWQQAGRIWYRALTGGELKPDADFARFAEVTLAAAESLYGRGSAEWLAVAEGWRAVGVPAEAAPLEEAPVGGKGAEE</sequence>
<dbReference type="InterPro" id="IPR013856">
    <property type="entry name" value="Peptidase_M4_domain"/>
</dbReference>
<evidence type="ECO:0000256" key="3">
    <source>
        <dbReference type="ARBA" id="ARBA00022723"/>
    </source>
</evidence>
<evidence type="ECO:0000313" key="11">
    <source>
        <dbReference type="EMBL" id="RZU65792.1"/>
    </source>
</evidence>
<dbReference type="SUPFAM" id="SSF55486">
    <property type="entry name" value="Metalloproteases ('zincins'), catalytic domain"/>
    <property type="match status" value="1"/>
</dbReference>
<keyword evidence="3" id="KW-0479">Metal-binding</keyword>
<dbReference type="PRINTS" id="PR00730">
    <property type="entry name" value="THERMOLYSIN"/>
</dbReference>
<dbReference type="PANTHER" id="PTHR43579">
    <property type="match status" value="1"/>
</dbReference>
<dbReference type="Pfam" id="PF01447">
    <property type="entry name" value="Peptidase_M4"/>
    <property type="match status" value="1"/>
</dbReference>
<dbReference type="Gene3D" id="1.10.390.10">
    <property type="entry name" value="Neutral Protease Domain 2"/>
    <property type="match status" value="1"/>
</dbReference>
<dbReference type="GO" id="GO:0005576">
    <property type="term" value="C:extracellular region"/>
    <property type="evidence" value="ECO:0007669"/>
    <property type="project" value="UniProtKB-SubCell"/>
</dbReference>
<keyword evidence="4 8" id="KW-0378">Hydrolase</keyword>
<evidence type="ECO:0000259" key="10">
    <source>
        <dbReference type="Pfam" id="PF02868"/>
    </source>
</evidence>
<evidence type="ECO:0000256" key="4">
    <source>
        <dbReference type="ARBA" id="ARBA00022801"/>
    </source>
</evidence>
<feature type="domain" description="Peptidase M4" evidence="9">
    <location>
        <begin position="121"/>
        <end position="199"/>
    </location>
</feature>
<dbReference type="CDD" id="cd09597">
    <property type="entry name" value="M4_TLP"/>
    <property type="match status" value="1"/>
</dbReference>
<feature type="active site" description="Proton donor" evidence="7">
    <location>
        <position position="293"/>
    </location>
</feature>
<organism evidence="11 12">
    <name type="scientific">Microterricola gilva</name>
    <dbReference type="NCBI Taxonomy" id="393267"/>
    <lineage>
        <taxon>Bacteria</taxon>
        <taxon>Bacillati</taxon>
        <taxon>Actinomycetota</taxon>
        <taxon>Actinomycetes</taxon>
        <taxon>Micrococcales</taxon>
        <taxon>Microbacteriaceae</taxon>
        <taxon>Microterricola</taxon>
    </lineage>
</organism>
<evidence type="ECO:0000259" key="9">
    <source>
        <dbReference type="Pfam" id="PF01447"/>
    </source>
</evidence>
<feature type="active site" evidence="7">
    <location>
        <position position="192"/>
    </location>
</feature>
<accession>A0A4Q8AMH2</accession>
<proteinExistence type="inferred from homology"/>
<comment type="function">
    <text evidence="8">Extracellular zinc metalloprotease.</text>
</comment>
<keyword evidence="5 8" id="KW-0862">Zinc</keyword>
<dbReference type="Proteomes" id="UP000291483">
    <property type="component" value="Unassembled WGS sequence"/>
</dbReference>